<dbReference type="GO" id="GO:0046872">
    <property type="term" value="F:metal ion binding"/>
    <property type="evidence" value="ECO:0007669"/>
    <property type="project" value="UniProtKB-KW"/>
</dbReference>
<sequence length="100" mass="11661">YSSLGYALQHNLLNLPGNCPLPGMQKEVPFVILADATFTLKKNIMKPFPFRNLFYEKKVFNYRLSRGRRVVENAFGILANRFRVFRTTIDLTHDKVKKII</sequence>
<feature type="domain" description="DDE Tnp4" evidence="3">
    <location>
        <begin position="31"/>
        <end position="100"/>
    </location>
</feature>
<feature type="non-terminal residue" evidence="4">
    <location>
        <position position="1"/>
    </location>
</feature>
<dbReference type="AlphaFoldDB" id="A0A5N3ZZ17"/>
<reference evidence="4 5" key="1">
    <citation type="journal article" date="2018" name="Elife">
        <title>Firefly genomes illuminate parallel origins of bioluminescence in beetles.</title>
        <authorList>
            <person name="Fallon T.R."/>
            <person name="Lower S.E."/>
            <person name="Chang C.H."/>
            <person name="Bessho-Uehara M."/>
            <person name="Martin G.J."/>
            <person name="Bewick A.J."/>
            <person name="Behringer M."/>
            <person name="Debat H.J."/>
            <person name="Wong I."/>
            <person name="Day J.C."/>
            <person name="Suvorov A."/>
            <person name="Silva C.J."/>
            <person name="Stanger-Hall K.F."/>
            <person name="Hall D.W."/>
            <person name="Schmitz R.J."/>
            <person name="Nelson D.R."/>
            <person name="Lewis S.M."/>
            <person name="Shigenobu S."/>
            <person name="Bybee S.M."/>
            <person name="Larracuente A.M."/>
            <person name="Oba Y."/>
            <person name="Weng J.K."/>
        </authorList>
    </citation>
    <scope>NUCLEOTIDE SEQUENCE [LARGE SCALE GENOMIC DNA]</scope>
    <source>
        <strain evidence="4">1611_PpyrPB1</strain>
        <tissue evidence="4">Whole body</tissue>
    </source>
</reference>
<proteinExistence type="predicted"/>
<accession>A0A5N3ZZ17</accession>
<name>A0A5N3ZZ17_PHOPY</name>
<dbReference type="EMBL" id="VVIM01001517">
    <property type="protein sequence ID" value="KAB0790311.1"/>
    <property type="molecule type" value="Genomic_DNA"/>
</dbReference>
<dbReference type="InterPro" id="IPR027806">
    <property type="entry name" value="HARBI1_dom"/>
</dbReference>
<evidence type="ECO:0000259" key="3">
    <source>
        <dbReference type="Pfam" id="PF13359"/>
    </source>
</evidence>
<evidence type="ECO:0000256" key="2">
    <source>
        <dbReference type="ARBA" id="ARBA00022723"/>
    </source>
</evidence>
<evidence type="ECO:0000313" key="5">
    <source>
        <dbReference type="Proteomes" id="UP000327044"/>
    </source>
</evidence>
<dbReference type="Pfam" id="PF13359">
    <property type="entry name" value="DDE_Tnp_4"/>
    <property type="match status" value="1"/>
</dbReference>
<keyword evidence="5" id="KW-1185">Reference proteome</keyword>
<evidence type="ECO:0000313" key="4">
    <source>
        <dbReference type="EMBL" id="KAB0790311.1"/>
    </source>
</evidence>
<comment type="caution">
    <text evidence="4">The sequence shown here is derived from an EMBL/GenBank/DDBJ whole genome shotgun (WGS) entry which is preliminary data.</text>
</comment>
<protein>
    <recommendedName>
        <fullName evidence="3">DDE Tnp4 domain-containing protein</fullName>
    </recommendedName>
</protein>
<comment type="cofactor">
    <cofactor evidence="1">
        <name>a divalent metal cation</name>
        <dbReference type="ChEBI" id="CHEBI:60240"/>
    </cofactor>
</comment>
<keyword evidence="2" id="KW-0479">Metal-binding</keyword>
<gene>
    <name evidence="4" type="ORF">PPYR_15349</name>
</gene>
<dbReference type="Proteomes" id="UP000327044">
    <property type="component" value="Unassembled WGS sequence"/>
</dbReference>
<organism evidence="4 5">
    <name type="scientific">Photinus pyralis</name>
    <name type="common">Common eastern firefly</name>
    <name type="synonym">Lampyris pyralis</name>
    <dbReference type="NCBI Taxonomy" id="7054"/>
    <lineage>
        <taxon>Eukaryota</taxon>
        <taxon>Metazoa</taxon>
        <taxon>Ecdysozoa</taxon>
        <taxon>Arthropoda</taxon>
        <taxon>Hexapoda</taxon>
        <taxon>Insecta</taxon>
        <taxon>Pterygota</taxon>
        <taxon>Neoptera</taxon>
        <taxon>Endopterygota</taxon>
        <taxon>Coleoptera</taxon>
        <taxon>Polyphaga</taxon>
        <taxon>Elateriformia</taxon>
        <taxon>Elateroidea</taxon>
        <taxon>Lampyridae</taxon>
        <taxon>Lampyrinae</taxon>
        <taxon>Photinus</taxon>
    </lineage>
</organism>
<evidence type="ECO:0000256" key="1">
    <source>
        <dbReference type="ARBA" id="ARBA00001968"/>
    </source>
</evidence>
<dbReference type="InParanoid" id="A0A5N3ZZ17"/>